<dbReference type="GO" id="GO:0060271">
    <property type="term" value="P:cilium assembly"/>
    <property type="evidence" value="ECO:0007669"/>
    <property type="project" value="TreeGrafter"/>
</dbReference>
<gene>
    <name evidence="2" type="ORF">T265_07642</name>
</gene>
<dbReference type="PANTHER" id="PTHR21074:SF0">
    <property type="entry name" value="IQ AND UBIQUITIN-LIKE DOMAIN-CONTAINING PROTEIN"/>
    <property type="match status" value="1"/>
</dbReference>
<dbReference type="InterPro" id="IPR037695">
    <property type="entry name" value="IQUB"/>
</dbReference>
<dbReference type="InterPro" id="IPR057887">
    <property type="entry name" value="IQUB_helical"/>
</dbReference>
<dbReference type="KEGG" id="ovi:T265_07642"/>
<protein>
    <recommendedName>
        <fullName evidence="1">IQ motif and ubiquitin-like domain-containing protein</fullName>
    </recommendedName>
</protein>
<dbReference type="Pfam" id="PF25805">
    <property type="entry name" value="IQUB"/>
    <property type="match status" value="1"/>
</dbReference>
<sequence>MEEAAEQFEKHFEEQLDAEDDNLCSTPGTRNRSQHAEGESSANNSDIEGGTPIQGSAHLDEDEDESSTGKLYVEAESFRDADNTQKLQESLNKQTHMEPPPASLDRSEADDDLITNSSKPGTSAEQNEPQQTTGRPDVESDDFKYGHGAVVVNKNESSSLAGRAVLAEKYESRNPTASYALDKTHSLTVQVVSDNGVKMEFYGVPKKYYASEVSVLVVRDTAIRYGEFQLLHNNETVGHLTPLEELVDTDGVVRFTMTFTKIENGRKIRLGNREITFQSGLVIKVSCKKAFVTNEQYTLQDTLEIKQFKDEETPKEVEINWLPASHHKPFLGGYRHKLTDTRYHHASAQTRPLPRRPTGIPIFSRQTQTYRMKHFGQSTVNNMSTQFSKPGFYVSNAKDVVRIPGTYETAEEYLERRLRDIIIIQKYTRRWLAKRRVNELRRLRDQYLDWERQHEQELKENKLVQIKFDFERRLHPKTKADFDRLFNALEQWKQEEVSKINAKSLTVAERKAALALLLDEESELIAAIGRHQLCVSERQNLRGQMNEMRKAAAPIRWTSAINGRALEVDTPQTLKARELLDIVTSLRLEDLRDEERLDILLTTKKIVTQYQIKVCKDLVKLIDREAELIVRGVRPEQLRGLRERITNQFVKFAQMPEVNPEIANYIKVPTGAREKIAESLKGDVHHCLACDRYLRNSAFPLSARANRLTPCLSCRREDNRARKRVDMDPYQRMLVDLRKREFELIERARQKEYQDNKEAELVRLENGERPQPETLIKTDGTDEKALNSNPFPFLVDKRDIQFLVDDVWERRSILSGWLDISDLVLTRWRLNEPWAPWNMIVVTREEAEAHEELGNFPLELAYADAMLNTVNQRLVMGRNAFTRLRKNGIQMAYDQILKARLMQQPENSAEWLREKRQRLPPLAKHHYLLEPSEERHRPVYQPPEYMLPAIRGEKTLEEVQSTKQ</sequence>
<evidence type="ECO:0000313" key="3">
    <source>
        <dbReference type="Proteomes" id="UP000054324"/>
    </source>
</evidence>
<dbReference type="GO" id="GO:0031514">
    <property type="term" value="C:motile cilium"/>
    <property type="evidence" value="ECO:0007669"/>
    <property type="project" value="TreeGrafter"/>
</dbReference>
<reference evidence="2 3" key="1">
    <citation type="submission" date="2013-11" db="EMBL/GenBank/DDBJ databases">
        <title>Opisthorchis viverrini - life in the bile duct.</title>
        <authorList>
            <person name="Young N.D."/>
            <person name="Nagarajan N."/>
            <person name="Lin S.J."/>
            <person name="Korhonen P.K."/>
            <person name="Jex A.R."/>
            <person name="Hall R.S."/>
            <person name="Safavi-Hemami H."/>
            <person name="Kaewkong W."/>
            <person name="Bertrand D."/>
            <person name="Gao S."/>
            <person name="Seet Q."/>
            <person name="Wongkham S."/>
            <person name="Teh B.T."/>
            <person name="Wongkham C."/>
            <person name="Intapan P.M."/>
            <person name="Maleewong W."/>
            <person name="Yang X."/>
            <person name="Hu M."/>
            <person name="Wang Z."/>
            <person name="Hofmann A."/>
            <person name="Sternberg P.W."/>
            <person name="Tan P."/>
            <person name="Wang J."/>
            <person name="Gasser R.B."/>
        </authorList>
    </citation>
    <scope>NUCLEOTIDE SEQUENCE [LARGE SCALE GENOMIC DNA]</scope>
</reference>
<dbReference type="STRING" id="6198.A0A074ZN42"/>
<proteinExistence type="predicted"/>
<dbReference type="PANTHER" id="PTHR21074">
    <property type="entry name" value="IQ AND UBIQUITIN-LIKE DOMAIN-CONTAINING PROTEIN"/>
    <property type="match status" value="1"/>
</dbReference>
<dbReference type="OrthoDB" id="10265862at2759"/>
<dbReference type="RefSeq" id="XP_009171479.1">
    <property type="nucleotide sequence ID" value="XM_009173215.1"/>
</dbReference>
<dbReference type="AlphaFoldDB" id="A0A074ZN42"/>
<accession>A0A074ZN42</accession>
<name>A0A074ZN42_OPIVI</name>
<dbReference type="EMBL" id="KL596798">
    <property type="protein sequence ID" value="KER24755.1"/>
    <property type="molecule type" value="Genomic_DNA"/>
</dbReference>
<dbReference type="CTD" id="20321821"/>
<feature type="domain" description="IQ motif and ubiquitin-like" evidence="1">
    <location>
        <begin position="544"/>
        <end position="674"/>
    </location>
</feature>
<dbReference type="Proteomes" id="UP000054324">
    <property type="component" value="Unassembled WGS sequence"/>
</dbReference>
<dbReference type="GO" id="GO:0001669">
    <property type="term" value="C:acrosomal vesicle"/>
    <property type="evidence" value="ECO:0007669"/>
    <property type="project" value="TreeGrafter"/>
</dbReference>
<evidence type="ECO:0000313" key="2">
    <source>
        <dbReference type="EMBL" id="KER24755.1"/>
    </source>
</evidence>
<dbReference type="PROSITE" id="PS50096">
    <property type="entry name" value="IQ"/>
    <property type="match status" value="1"/>
</dbReference>
<organism evidence="2 3">
    <name type="scientific">Opisthorchis viverrini</name>
    <name type="common">Southeast Asian liver fluke</name>
    <dbReference type="NCBI Taxonomy" id="6198"/>
    <lineage>
        <taxon>Eukaryota</taxon>
        <taxon>Metazoa</taxon>
        <taxon>Spiralia</taxon>
        <taxon>Lophotrochozoa</taxon>
        <taxon>Platyhelminthes</taxon>
        <taxon>Trematoda</taxon>
        <taxon>Digenea</taxon>
        <taxon>Opisthorchiida</taxon>
        <taxon>Opisthorchiata</taxon>
        <taxon>Opisthorchiidae</taxon>
        <taxon>Opisthorchis</taxon>
    </lineage>
</organism>
<keyword evidence="3" id="KW-1185">Reference proteome</keyword>
<dbReference type="GeneID" id="20321821"/>
<dbReference type="GO" id="GO:0030317">
    <property type="term" value="P:flagellated sperm motility"/>
    <property type="evidence" value="ECO:0007669"/>
    <property type="project" value="TreeGrafter"/>
</dbReference>
<evidence type="ECO:0000259" key="1">
    <source>
        <dbReference type="Pfam" id="PF25805"/>
    </source>
</evidence>